<organism evidence="1 2">
    <name type="scientific">Leucogyrophana mollusca</name>
    <dbReference type="NCBI Taxonomy" id="85980"/>
    <lineage>
        <taxon>Eukaryota</taxon>
        <taxon>Fungi</taxon>
        <taxon>Dikarya</taxon>
        <taxon>Basidiomycota</taxon>
        <taxon>Agaricomycotina</taxon>
        <taxon>Agaricomycetes</taxon>
        <taxon>Agaricomycetidae</taxon>
        <taxon>Boletales</taxon>
        <taxon>Boletales incertae sedis</taxon>
        <taxon>Leucogyrophana</taxon>
    </lineage>
</organism>
<reference evidence="1" key="1">
    <citation type="journal article" date="2021" name="New Phytol.">
        <title>Evolutionary innovations through gain and loss of genes in the ectomycorrhizal Boletales.</title>
        <authorList>
            <person name="Wu G."/>
            <person name="Miyauchi S."/>
            <person name="Morin E."/>
            <person name="Kuo A."/>
            <person name="Drula E."/>
            <person name="Varga T."/>
            <person name="Kohler A."/>
            <person name="Feng B."/>
            <person name="Cao Y."/>
            <person name="Lipzen A."/>
            <person name="Daum C."/>
            <person name="Hundley H."/>
            <person name="Pangilinan J."/>
            <person name="Johnson J."/>
            <person name="Barry K."/>
            <person name="LaButti K."/>
            <person name="Ng V."/>
            <person name="Ahrendt S."/>
            <person name="Min B."/>
            <person name="Choi I.G."/>
            <person name="Park H."/>
            <person name="Plett J.M."/>
            <person name="Magnuson J."/>
            <person name="Spatafora J.W."/>
            <person name="Nagy L.G."/>
            <person name="Henrissat B."/>
            <person name="Grigoriev I.V."/>
            <person name="Yang Z.L."/>
            <person name="Xu J."/>
            <person name="Martin F.M."/>
        </authorList>
    </citation>
    <scope>NUCLEOTIDE SEQUENCE</scope>
    <source>
        <strain evidence="1">KUC20120723A-06</strain>
    </source>
</reference>
<accession>A0ACB8BCD3</accession>
<comment type="caution">
    <text evidence="1">The sequence shown here is derived from an EMBL/GenBank/DDBJ whole genome shotgun (WGS) entry which is preliminary data.</text>
</comment>
<protein>
    <submittedName>
        <fullName evidence="1">Uncharacterized protein</fullName>
    </submittedName>
</protein>
<name>A0ACB8BCD3_9AGAM</name>
<proteinExistence type="predicted"/>
<evidence type="ECO:0000313" key="2">
    <source>
        <dbReference type="Proteomes" id="UP000790709"/>
    </source>
</evidence>
<sequence>MYSRQAASRGSDHIPSILDFISSGNPVWSLAFATLLIYRYLCRPTCLLAVRKYFLVITRLPVALLLHIYYRGHFPNTHNGNPATRSV</sequence>
<dbReference type="Proteomes" id="UP000790709">
    <property type="component" value="Unassembled WGS sequence"/>
</dbReference>
<dbReference type="EMBL" id="MU266454">
    <property type="protein sequence ID" value="KAH7923366.1"/>
    <property type="molecule type" value="Genomic_DNA"/>
</dbReference>
<gene>
    <name evidence="1" type="ORF">BV22DRAFT_587260</name>
</gene>
<keyword evidence="2" id="KW-1185">Reference proteome</keyword>
<evidence type="ECO:0000313" key="1">
    <source>
        <dbReference type="EMBL" id="KAH7923366.1"/>
    </source>
</evidence>